<dbReference type="RefSeq" id="WP_089752743.1">
    <property type="nucleotide sequence ID" value="NZ_FOOG01000027.1"/>
</dbReference>
<proteinExistence type="predicted"/>
<feature type="domain" description="N-acetyltransferase" evidence="1">
    <location>
        <begin position="1"/>
        <end position="157"/>
    </location>
</feature>
<dbReference type="InterPro" id="IPR016181">
    <property type="entry name" value="Acyl_CoA_acyltransferase"/>
</dbReference>
<accession>A0A1I2PSG6</accession>
<dbReference type="SUPFAM" id="SSF55729">
    <property type="entry name" value="Acyl-CoA N-acyltransferases (Nat)"/>
    <property type="match status" value="1"/>
</dbReference>
<keyword evidence="2" id="KW-0808">Transferase</keyword>
<name>A0A1I2PSG6_9BACI</name>
<dbReference type="InterPro" id="IPR000182">
    <property type="entry name" value="GNAT_dom"/>
</dbReference>
<evidence type="ECO:0000259" key="1">
    <source>
        <dbReference type="PROSITE" id="PS51186"/>
    </source>
</evidence>
<dbReference type="Proteomes" id="UP000198897">
    <property type="component" value="Unassembled WGS sequence"/>
</dbReference>
<protein>
    <submittedName>
        <fullName evidence="2">Protein N-acetyltransferase, RimJ/RimL family</fullName>
    </submittedName>
</protein>
<reference evidence="3" key="1">
    <citation type="submission" date="2016-10" db="EMBL/GenBank/DDBJ databases">
        <authorList>
            <person name="Varghese N."/>
            <person name="Submissions S."/>
        </authorList>
    </citation>
    <scope>NUCLEOTIDE SEQUENCE [LARGE SCALE GENOMIC DNA]</scope>
    <source>
        <strain evidence="3">FP5</strain>
    </source>
</reference>
<dbReference type="PANTHER" id="PTHR43328:SF1">
    <property type="entry name" value="N-ACETYLTRANSFERASE DOMAIN-CONTAINING PROTEIN"/>
    <property type="match status" value="1"/>
</dbReference>
<dbReference type="Gene3D" id="3.40.630.30">
    <property type="match status" value="1"/>
</dbReference>
<evidence type="ECO:0000313" key="3">
    <source>
        <dbReference type="Proteomes" id="UP000198897"/>
    </source>
</evidence>
<dbReference type="OrthoDB" id="66776at2"/>
<evidence type="ECO:0000313" key="2">
    <source>
        <dbReference type="EMBL" id="SFG19205.1"/>
    </source>
</evidence>
<dbReference type="PANTHER" id="PTHR43328">
    <property type="entry name" value="ACETYLTRANSFERASE-RELATED"/>
    <property type="match status" value="1"/>
</dbReference>
<dbReference type="AlphaFoldDB" id="A0A1I2PSG6"/>
<dbReference type="PROSITE" id="PS51186">
    <property type="entry name" value="GNAT"/>
    <property type="match status" value="1"/>
</dbReference>
<sequence>MDLVQLQPYTSQHHRKLTQLSLPKEQTHYTEMPEDSVECAAGDPTRHPVTILADDVPIGMFVLQSGPVVSEYTPHKNALLLIAYMIDYSQQGKGYATESLKKLPYYVREHYPEIEYIVLAVSVNNYAAQNVYKKNGFYDQGERISGKKGRLMIFEMKVEKMFEE</sequence>
<dbReference type="EMBL" id="FOOG01000027">
    <property type="protein sequence ID" value="SFG19205.1"/>
    <property type="molecule type" value="Genomic_DNA"/>
</dbReference>
<dbReference type="GO" id="GO:0016747">
    <property type="term" value="F:acyltransferase activity, transferring groups other than amino-acyl groups"/>
    <property type="evidence" value="ECO:0007669"/>
    <property type="project" value="InterPro"/>
</dbReference>
<keyword evidence="3" id="KW-1185">Reference proteome</keyword>
<gene>
    <name evidence="2" type="ORF">SAMN05216353_12744</name>
</gene>
<dbReference type="Pfam" id="PF00583">
    <property type="entry name" value="Acetyltransf_1"/>
    <property type="match status" value="1"/>
</dbReference>
<organism evidence="2 3">
    <name type="scientific">Halobacillus alkaliphilus</name>
    <dbReference type="NCBI Taxonomy" id="396056"/>
    <lineage>
        <taxon>Bacteria</taxon>
        <taxon>Bacillati</taxon>
        <taxon>Bacillota</taxon>
        <taxon>Bacilli</taxon>
        <taxon>Bacillales</taxon>
        <taxon>Bacillaceae</taxon>
        <taxon>Halobacillus</taxon>
    </lineage>
</organism>